<evidence type="ECO:0000259" key="1">
    <source>
        <dbReference type="PROSITE" id="PS51704"/>
    </source>
</evidence>
<dbReference type="RefSeq" id="WP_166153215.1">
    <property type="nucleotide sequence ID" value="NZ_JAAOIW010000010.1"/>
</dbReference>
<feature type="domain" description="GP-PDE" evidence="1">
    <location>
        <begin position="8"/>
        <end position="243"/>
    </location>
</feature>
<dbReference type="InterPro" id="IPR017946">
    <property type="entry name" value="PLC-like_Pdiesterase_TIM-brl"/>
</dbReference>
<dbReference type="SUPFAM" id="SSF51695">
    <property type="entry name" value="PLC-like phosphodiesterases"/>
    <property type="match status" value="1"/>
</dbReference>
<comment type="caution">
    <text evidence="2">The sequence shown here is derived from an EMBL/GenBank/DDBJ whole genome shotgun (WGS) entry which is preliminary data.</text>
</comment>
<sequence>MEQNAYKTIIIGHRGAAGEAPENTLGSFQLALEQKAEALELDIHESADGELIVCHDATVDRTTNGSGEISLMTVEELRKLDAGSWFAAHFSAEKLPLLEEIFVLVPAEIMINIEVKCAYSDRLQQRLLQLIEQYNRLDSVVVSSFNHKILVKLKRAEPQLKIGLLYSANFQSHRQMAASAGIEVYSLHPAYRLIDAEDVGDAVQNGLRVYPYTINAEDELKKALATGVSGIITDYPGRLRALREAH</sequence>
<reference evidence="2" key="1">
    <citation type="submission" date="2020-03" db="EMBL/GenBank/DDBJ databases">
        <title>Draft sequencing of Paenibacilllus sp. S3N08.</title>
        <authorList>
            <person name="Kim D.-U."/>
        </authorList>
    </citation>
    <scope>NUCLEOTIDE SEQUENCE</scope>
    <source>
        <strain evidence="2">S3N08</strain>
    </source>
</reference>
<dbReference type="PANTHER" id="PTHR46211">
    <property type="entry name" value="GLYCEROPHOSPHORYL DIESTER PHOSPHODIESTERASE"/>
    <property type="match status" value="1"/>
</dbReference>
<dbReference type="Pfam" id="PF03009">
    <property type="entry name" value="GDPD"/>
    <property type="match status" value="1"/>
</dbReference>
<dbReference type="EMBL" id="JAAOIW010000010">
    <property type="protein sequence ID" value="NHN32902.1"/>
    <property type="molecule type" value="Genomic_DNA"/>
</dbReference>
<evidence type="ECO:0000313" key="3">
    <source>
        <dbReference type="Proteomes" id="UP001165962"/>
    </source>
</evidence>
<accession>A0ABX0J8Y6</accession>
<proteinExistence type="predicted"/>
<name>A0ABX0J8Y6_9BACL</name>
<dbReference type="PROSITE" id="PS51704">
    <property type="entry name" value="GP_PDE"/>
    <property type="match status" value="1"/>
</dbReference>
<evidence type="ECO:0000313" key="2">
    <source>
        <dbReference type="EMBL" id="NHN32902.1"/>
    </source>
</evidence>
<gene>
    <name evidence="2" type="ORF">G9U52_24110</name>
</gene>
<dbReference type="CDD" id="cd08563">
    <property type="entry name" value="GDPD_TtGDE_like"/>
    <property type="match status" value="1"/>
</dbReference>
<dbReference type="Gene3D" id="3.20.20.190">
    <property type="entry name" value="Phosphatidylinositol (PI) phosphodiesterase"/>
    <property type="match status" value="1"/>
</dbReference>
<dbReference type="PANTHER" id="PTHR46211:SF1">
    <property type="entry name" value="GLYCEROPHOSPHODIESTER PHOSPHODIESTERASE, CYTOPLASMIC"/>
    <property type="match status" value="1"/>
</dbReference>
<organism evidence="2 3">
    <name type="scientific">Paenibacillus agricola</name>
    <dbReference type="NCBI Taxonomy" id="2716264"/>
    <lineage>
        <taxon>Bacteria</taxon>
        <taxon>Bacillati</taxon>
        <taxon>Bacillota</taxon>
        <taxon>Bacilli</taxon>
        <taxon>Bacillales</taxon>
        <taxon>Paenibacillaceae</taxon>
        <taxon>Paenibacillus</taxon>
    </lineage>
</organism>
<dbReference type="InterPro" id="IPR030395">
    <property type="entry name" value="GP_PDE_dom"/>
</dbReference>
<dbReference type="Proteomes" id="UP001165962">
    <property type="component" value="Unassembled WGS sequence"/>
</dbReference>
<keyword evidence="3" id="KW-1185">Reference proteome</keyword>
<protein>
    <submittedName>
        <fullName evidence="2">Glycerophosphodiester phosphodiesterase</fullName>
    </submittedName>
</protein>